<evidence type="ECO:0000256" key="3">
    <source>
        <dbReference type="HAMAP-Rule" id="MF_01151"/>
    </source>
</evidence>
<dbReference type="Gene3D" id="2.30.22.10">
    <property type="entry name" value="Head domain of nucleotide exchange factor GrpE"/>
    <property type="match status" value="1"/>
</dbReference>
<keyword evidence="7" id="KW-1185">Reference proteome</keyword>
<dbReference type="GO" id="GO:0006457">
    <property type="term" value="P:protein folding"/>
    <property type="evidence" value="ECO:0007669"/>
    <property type="project" value="InterPro"/>
</dbReference>
<protein>
    <recommendedName>
        <fullName evidence="3">Protein GrpE</fullName>
    </recommendedName>
    <alternativeName>
        <fullName evidence="3">HSP-70 cofactor</fullName>
    </alternativeName>
</protein>
<reference evidence="6" key="1">
    <citation type="journal article" date="2020" name="Int. J. Syst. Evol. Microbiol.">
        <title>Aquipluma nitroreducens gen. nov. sp. nov., a novel facultatively anaerobic bacterium isolated from a freshwater lake.</title>
        <authorList>
            <person name="Watanabe M."/>
            <person name="Kojima H."/>
            <person name="Fukui M."/>
        </authorList>
    </citation>
    <scope>NUCLEOTIDE SEQUENCE</scope>
    <source>
        <strain evidence="6">MeG22</strain>
    </source>
</reference>
<dbReference type="AlphaFoldDB" id="A0A5K7S6C4"/>
<evidence type="ECO:0000256" key="4">
    <source>
        <dbReference type="RuleBase" id="RU004478"/>
    </source>
</evidence>
<evidence type="ECO:0000256" key="2">
    <source>
        <dbReference type="ARBA" id="ARBA00023186"/>
    </source>
</evidence>
<keyword evidence="2 3" id="KW-0143">Chaperone</keyword>
<feature type="region of interest" description="Disordered" evidence="5">
    <location>
        <begin position="1"/>
        <end position="42"/>
    </location>
</feature>
<sequence length="192" mass="22171">MTTDKEKANEELEIEAPDSMEQQEGQTKKETKKDKTHKKNKVEEQLEKAEAELLELKDKHIRLQAEFDNYRKRTLKERMELLKTASESVLVGILPVIDDFDRAIQTLDQAEENSHLKDGVMLIFNKFQDFLKQNGVKEIEGKDQAFDTDLHEAITTFPAPSEELKGKIIDVVQKGYYLNDKVIRHSKVVIGE</sequence>
<proteinExistence type="inferred from homology"/>
<dbReference type="Gene3D" id="3.90.20.20">
    <property type="match status" value="1"/>
</dbReference>
<dbReference type="RefSeq" id="WP_318350072.1">
    <property type="nucleotide sequence ID" value="NZ_AP018694.1"/>
</dbReference>
<dbReference type="HAMAP" id="MF_01151">
    <property type="entry name" value="GrpE"/>
    <property type="match status" value="1"/>
</dbReference>
<feature type="compositionally biased region" description="Basic and acidic residues" evidence="5">
    <location>
        <begin position="1"/>
        <end position="10"/>
    </location>
</feature>
<dbReference type="PANTHER" id="PTHR21237:SF23">
    <property type="entry name" value="GRPE PROTEIN HOMOLOG, MITOCHONDRIAL"/>
    <property type="match status" value="1"/>
</dbReference>
<dbReference type="GO" id="GO:0042803">
    <property type="term" value="F:protein homodimerization activity"/>
    <property type="evidence" value="ECO:0007669"/>
    <property type="project" value="InterPro"/>
</dbReference>
<keyword evidence="3" id="KW-0963">Cytoplasm</keyword>
<evidence type="ECO:0000256" key="1">
    <source>
        <dbReference type="ARBA" id="ARBA00009054"/>
    </source>
</evidence>
<comment type="function">
    <text evidence="3">Participates actively in the response to hyperosmotic and heat shock by preventing the aggregation of stress-denatured proteins, in association with DnaK and GrpE. It is the nucleotide exchange factor for DnaK and may function as a thermosensor. Unfolded proteins bind initially to DnaJ; upon interaction with the DnaJ-bound protein, DnaK hydrolyzes its bound ATP, resulting in the formation of a stable complex. GrpE releases ADP from DnaK; ATP binding to DnaK triggers the release of the substrate protein, thus completing the reaction cycle. Several rounds of ATP-dependent interactions between DnaJ, DnaK and GrpE are required for fully efficient folding.</text>
</comment>
<keyword evidence="3 6" id="KW-0346">Stress response</keyword>
<dbReference type="InterPro" id="IPR013805">
    <property type="entry name" value="GrpE_CC"/>
</dbReference>
<accession>A0A5K7S6C4</accession>
<dbReference type="Pfam" id="PF01025">
    <property type="entry name" value="GrpE"/>
    <property type="match status" value="1"/>
</dbReference>
<dbReference type="Proteomes" id="UP001193389">
    <property type="component" value="Chromosome"/>
</dbReference>
<dbReference type="GO" id="GO:0005737">
    <property type="term" value="C:cytoplasm"/>
    <property type="evidence" value="ECO:0007669"/>
    <property type="project" value="UniProtKB-SubCell"/>
</dbReference>
<dbReference type="GO" id="GO:0051082">
    <property type="term" value="F:unfolded protein binding"/>
    <property type="evidence" value="ECO:0007669"/>
    <property type="project" value="TreeGrafter"/>
</dbReference>
<comment type="subunit">
    <text evidence="3">Homodimer.</text>
</comment>
<dbReference type="SUPFAM" id="SSF51064">
    <property type="entry name" value="Head domain of nucleotide exchange factor GrpE"/>
    <property type="match status" value="1"/>
</dbReference>
<name>A0A5K7S6C4_9BACT</name>
<dbReference type="PRINTS" id="PR00773">
    <property type="entry name" value="GRPEPROTEIN"/>
</dbReference>
<dbReference type="GO" id="GO:0051087">
    <property type="term" value="F:protein-folding chaperone binding"/>
    <property type="evidence" value="ECO:0007669"/>
    <property type="project" value="InterPro"/>
</dbReference>
<gene>
    <name evidence="3" type="primary">grpE</name>
    <name evidence="6" type="ORF">AQPE_1195</name>
</gene>
<dbReference type="CDD" id="cd00446">
    <property type="entry name" value="GrpE"/>
    <property type="match status" value="1"/>
</dbReference>
<dbReference type="InterPro" id="IPR000740">
    <property type="entry name" value="GrpE"/>
</dbReference>
<comment type="similarity">
    <text evidence="1 3 4">Belongs to the GrpE family.</text>
</comment>
<dbReference type="KEGG" id="anf:AQPE_1195"/>
<evidence type="ECO:0000313" key="7">
    <source>
        <dbReference type="Proteomes" id="UP001193389"/>
    </source>
</evidence>
<dbReference type="PANTHER" id="PTHR21237">
    <property type="entry name" value="GRPE PROTEIN"/>
    <property type="match status" value="1"/>
</dbReference>
<dbReference type="InterPro" id="IPR009012">
    <property type="entry name" value="GrpE_head"/>
</dbReference>
<comment type="subcellular location">
    <subcellularLocation>
        <location evidence="3">Cytoplasm</location>
    </subcellularLocation>
</comment>
<evidence type="ECO:0000256" key="5">
    <source>
        <dbReference type="SAM" id="MobiDB-lite"/>
    </source>
</evidence>
<evidence type="ECO:0000313" key="6">
    <source>
        <dbReference type="EMBL" id="BBE17047.1"/>
    </source>
</evidence>
<dbReference type="EMBL" id="AP018694">
    <property type="protein sequence ID" value="BBE17047.1"/>
    <property type="molecule type" value="Genomic_DNA"/>
</dbReference>
<dbReference type="GO" id="GO:0000774">
    <property type="term" value="F:adenyl-nucleotide exchange factor activity"/>
    <property type="evidence" value="ECO:0007669"/>
    <property type="project" value="InterPro"/>
</dbReference>
<dbReference type="SUPFAM" id="SSF58014">
    <property type="entry name" value="Coiled-coil domain of nucleotide exchange factor GrpE"/>
    <property type="match status" value="1"/>
</dbReference>
<organism evidence="6 7">
    <name type="scientific">Aquipluma nitroreducens</name>
    <dbReference type="NCBI Taxonomy" id="2010828"/>
    <lineage>
        <taxon>Bacteria</taxon>
        <taxon>Pseudomonadati</taxon>
        <taxon>Bacteroidota</taxon>
        <taxon>Bacteroidia</taxon>
        <taxon>Marinilabiliales</taxon>
        <taxon>Prolixibacteraceae</taxon>
        <taxon>Aquipluma</taxon>
    </lineage>
</organism>